<gene>
    <name evidence="1" type="ORF">LTR37_021089</name>
</gene>
<name>A0ACC3MCJ4_9PEZI</name>
<dbReference type="Proteomes" id="UP001281147">
    <property type="component" value="Unassembled WGS sequence"/>
</dbReference>
<protein>
    <submittedName>
        <fullName evidence="1">Uncharacterized protein</fullName>
    </submittedName>
</protein>
<dbReference type="EMBL" id="JAUTXU010000429">
    <property type="protein sequence ID" value="KAK3680734.1"/>
    <property type="molecule type" value="Genomic_DNA"/>
</dbReference>
<organism evidence="1 2">
    <name type="scientific">Vermiconidia calcicola</name>
    <dbReference type="NCBI Taxonomy" id="1690605"/>
    <lineage>
        <taxon>Eukaryota</taxon>
        <taxon>Fungi</taxon>
        <taxon>Dikarya</taxon>
        <taxon>Ascomycota</taxon>
        <taxon>Pezizomycotina</taxon>
        <taxon>Dothideomycetes</taxon>
        <taxon>Dothideomycetidae</taxon>
        <taxon>Mycosphaerellales</taxon>
        <taxon>Extremaceae</taxon>
        <taxon>Vermiconidia</taxon>
    </lineage>
</organism>
<proteinExistence type="predicted"/>
<evidence type="ECO:0000313" key="2">
    <source>
        <dbReference type="Proteomes" id="UP001281147"/>
    </source>
</evidence>
<keyword evidence="2" id="KW-1185">Reference proteome</keyword>
<sequence length="409" mass="45814">MEFTSIQSLMQHSPTLLIFDLTCVAALLSLAKYVYQGLKNPLNKVPGPFYSRFTNLPLKLAVISGRRIHHVHTLHERYGPLVLIAPREVAVADVKAYKQIHGVASGFQKSEWYRDMVVAERDGVFAMADGKTHAARRRLLSRPFSKSHLRQHWENVISEKVQLAVSRIRKEGVTGSADVLKWFTFMASDVSTHLMFGEDFRTLERGEVSDYIRTLQKALMGSGIGVELPLVRWVGSRLPLQSCREMFAVNETLLSYGNVAVANMKSAQAHTNIFANMMAEAEKGERLDDEDVRMEAQNLIVAGTDTTSITLTYLIWAVLSRPELQHRVEAEIKTLPENFCDSDVEQLQLLTAVIEETLRLYGAAPGGLPRIVPTGGTVMNDVFLPGGTTVTTQAYTYHRDPKLFQDPLR</sequence>
<evidence type="ECO:0000313" key="1">
    <source>
        <dbReference type="EMBL" id="KAK3680734.1"/>
    </source>
</evidence>
<reference evidence="1" key="1">
    <citation type="submission" date="2023-07" db="EMBL/GenBank/DDBJ databases">
        <title>Black Yeasts Isolated from many extreme environments.</title>
        <authorList>
            <person name="Coleine C."/>
            <person name="Stajich J.E."/>
            <person name="Selbmann L."/>
        </authorList>
    </citation>
    <scope>NUCLEOTIDE SEQUENCE</scope>
    <source>
        <strain evidence="1">CCFEE 5714</strain>
    </source>
</reference>
<comment type="caution">
    <text evidence="1">The sequence shown here is derived from an EMBL/GenBank/DDBJ whole genome shotgun (WGS) entry which is preliminary data.</text>
</comment>
<accession>A0ACC3MCJ4</accession>